<organism evidence="1 2">
    <name type="scientific">Methylobacterium aquaticum</name>
    <dbReference type="NCBI Taxonomy" id="270351"/>
    <lineage>
        <taxon>Bacteria</taxon>
        <taxon>Pseudomonadati</taxon>
        <taxon>Pseudomonadota</taxon>
        <taxon>Alphaproteobacteria</taxon>
        <taxon>Hyphomicrobiales</taxon>
        <taxon>Methylobacteriaceae</taxon>
        <taxon>Methylobacterium</taxon>
    </lineage>
</organism>
<dbReference type="Proteomes" id="UP000035929">
    <property type="component" value="Unassembled WGS sequence"/>
</dbReference>
<dbReference type="AlphaFoldDB" id="A0A0J6V9B3"/>
<accession>A0A0J6V9B3</accession>
<dbReference type="OrthoDB" id="7988227at2"/>
<evidence type="ECO:0000313" key="2">
    <source>
        <dbReference type="Proteomes" id="UP000035929"/>
    </source>
</evidence>
<dbReference type="RefSeq" id="WP_048463991.1">
    <property type="nucleotide sequence ID" value="NZ_LABX01000086.1"/>
</dbReference>
<comment type="caution">
    <text evidence="1">The sequence shown here is derived from an EMBL/GenBank/DDBJ whole genome shotgun (WGS) entry which is preliminary data.</text>
</comment>
<reference evidence="1 2" key="1">
    <citation type="submission" date="2015-03" db="EMBL/GenBank/DDBJ databases">
        <title>Genome sequencing of Methylobacterium aquaticum DSM16371 type strain.</title>
        <authorList>
            <person name="Chaudhry V."/>
            <person name="Patil P.B."/>
        </authorList>
    </citation>
    <scope>NUCLEOTIDE SEQUENCE [LARGE SCALE GENOMIC DNA]</scope>
    <source>
        <strain evidence="1 2">DSM 16371</strain>
    </source>
</reference>
<gene>
    <name evidence="1" type="ORF">VP06_11965</name>
</gene>
<dbReference type="EMBL" id="LABX01000086">
    <property type="protein sequence ID" value="KMO35556.1"/>
    <property type="molecule type" value="Genomic_DNA"/>
</dbReference>
<dbReference type="PATRIC" id="fig|270351.6.peg.7328"/>
<evidence type="ECO:0000313" key="1">
    <source>
        <dbReference type="EMBL" id="KMO35556.1"/>
    </source>
</evidence>
<name>A0A0J6V9B3_9HYPH</name>
<sequence>MTGSSADVEALLVDVNDLSNPTPGMLPAIFRDIVGRLDAAGLAYAVVGRIALALHEQARFVGEIEIVADLGAGGRERGAELEQATRARFSAHMDPSLCAKPILLTLRPCMCQLEAGLLAEATTRQWFGVQARLASAEHLLWLWCHTEGPDHAMNASALIMGGTVDLYYVRNLLRATNDVEESGQRRLRLAIGDAVLSATSSFSRFMAERRIRLDPNRVPIWRLRQSETANGDDG</sequence>
<protein>
    <submittedName>
        <fullName evidence="1">Uncharacterized protein</fullName>
    </submittedName>
</protein>
<proteinExistence type="predicted"/>